<evidence type="ECO:0000313" key="2">
    <source>
        <dbReference type="Proteomes" id="UP000218437"/>
    </source>
</evidence>
<dbReference type="KEGG" id="jsv:CNX70_07890"/>
<dbReference type="AlphaFoldDB" id="A0A290WTC3"/>
<dbReference type="RefSeq" id="WP_096234254.1">
    <property type="nucleotide sequence ID" value="NZ_CP023422.1"/>
</dbReference>
<dbReference type="Proteomes" id="UP000218437">
    <property type="component" value="Chromosome"/>
</dbReference>
<gene>
    <name evidence="1" type="ORF">CNX70_07890</name>
</gene>
<dbReference type="EMBL" id="CP023422">
    <property type="protein sequence ID" value="ATD60121.1"/>
    <property type="molecule type" value="Genomic_DNA"/>
</dbReference>
<proteinExistence type="predicted"/>
<accession>A0A290WTC3</accession>
<keyword evidence="2" id="KW-1185">Reference proteome</keyword>
<sequence>MTQHYHGTPITPRKVLAQLRGRSFCISFARPDDVEWCHENGQSNMLDNSAFSIWTENMKRKARGEATVEMDGTFWQGFYAWAERWLTYKTTWAVIPDAIMGDVSANDALIAQWPHGQRGAPVWHMHEPLDRLKRLCDEWERVCIGSSAQFRVVGAANWHHRMTEAMNAICQTGRVPNWLHMLRGMNAARWGYPFASVDSTDIARNHNRKNNPREMAEIWDGIQCSPFWDRKYVQADLLYAA</sequence>
<name>A0A290WTC3_9BURK</name>
<reference evidence="1 2" key="1">
    <citation type="submission" date="2017-09" db="EMBL/GenBank/DDBJ databases">
        <title>Complete genome sequence of Janthinobacterium svalbardensis PAMC 27463.</title>
        <authorList>
            <person name="Cho Y.-J."/>
            <person name="Cho A."/>
            <person name="Kim O.-S."/>
            <person name="Lee J.-I."/>
        </authorList>
    </citation>
    <scope>NUCLEOTIDE SEQUENCE [LARGE SCALE GENOMIC DNA]</scope>
    <source>
        <strain evidence="1 2">PAMC 27463</strain>
    </source>
</reference>
<evidence type="ECO:0000313" key="1">
    <source>
        <dbReference type="EMBL" id="ATD60121.1"/>
    </source>
</evidence>
<protein>
    <submittedName>
        <fullName evidence="1">Uncharacterized protein</fullName>
    </submittedName>
</protein>
<organism evidence="1 2">
    <name type="scientific">Janthinobacterium svalbardensis</name>
    <dbReference type="NCBI Taxonomy" id="368607"/>
    <lineage>
        <taxon>Bacteria</taxon>
        <taxon>Pseudomonadati</taxon>
        <taxon>Pseudomonadota</taxon>
        <taxon>Betaproteobacteria</taxon>
        <taxon>Burkholderiales</taxon>
        <taxon>Oxalobacteraceae</taxon>
        <taxon>Janthinobacterium</taxon>
    </lineage>
</organism>